<reference evidence="2" key="1">
    <citation type="journal article" date="2022" name="Mol. Ecol. Resour.">
        <title>The genomes of chicory, endive, great burdock and yacon provide insights into Asteraceae palaeo-polyploidization history and plant inulin production.</title>
        <authorList>
            <person name="Fan W."/>
            <person name="Wang S."/>
            <person name="Wang H."/>
            <person name="Wang A."/>
            <person name="Jiang F."/>
            <person name="Liu H."/>
            <person name="Zhao H."/>
            <person name="Xu D."/>
            <person name="Zhang Y."/>
        </authorList>
    </citation>
    <scope>NUCLEOTIDE SEQUENCE [LARGE SCALE GENOMIC DNA]</scope>
    <source>
        <strain evidence="2">cv. Niubang</strain>
    </source>
</reference>
<name>A0ACB9B5B4_ARCLA</name>
<proteinExistence type="predicted"/>
<reference evidence="1 2" key="2">
    <citation type="journal article" date="2022" name="Mol. Ecol. Resour.">
        <title>The genomes of chicory, endive, great burdock and yacon provide insights into Asteraceae paleo-polyploidization history and plant inulin production.</title>
        <authorList>
            <person name="Fan W."/>
            <person name="Wang S."/>
            <person name="Wang H."/>
            <person name="Wang A."/>
            <person name="Jiang F."/>
            <person name="Liu H."/>
            <person name="Zhao H."/>
            <person name="Xu D."/>
            <person name="Zhang Y."/>
        </authorList>
    </citation>
    <scope>NUCLEOTIDE SEQUENCE [LARGE SCALE GENOMIC DNA]</scope>
    <source>
        <strain evidence="2">cv. Niubang</strain>
    </source>
</reference>
<gene>
    <name evidence="1" type="ORF">L6452_22858</name>
</gene>
<dbReference type="Proteomes" id="UP001055879">
    <property type="component" value="Linkage Group LG07"/>
</dbReference>
<protein>
    <submittedName>
        <fullName evidence="1">Uncharacterized protein</fullName>
    </submittedName>
</protein>
<sequence>MEVVEELVVRILSANKETLRFIKHTMTDAKTMDVHEALDEVRAQKERLEEEIRTKTDLYNNLRKAQNELVTKFQEAKLQSEKQALELSAKSEELSTLNQLHQDLKSSFQDKELSLRHLNSAIEKLRHEHGEKLQKLEGENKELVLALDEATTTSQSLKSQVNASNMEIEDLKRILLLKDRKLLETADKAQTTKDLTQRDEVICELEEKHRDVQDQLKWKNEQFQHLEEAHGRLQDSFRSSKAEWEREKSLMLEEICSLQTSLDSQTRISENLQTQLRICNQALACEESTRKLLEVEVSEYKSRFESIFSECHEAKAAIEKLSHKRDEEVAELRDTLATKDSQSKEMGYKMAHLEQENHDLTASLKEFQESQIIKCGANGTLKKLQKKYQGLEQLHKKCTENLKDKEVEWKSQIEKVRKEMDEYLSKLKLQSEQVKQLQEELESCHYLSEVENEEVSSVVLVLKSKFSVAYSELLTEVSKLELCNKEREEKILHLTEQLEMKNNALCEVNVNLAKKGEEVASLMERVESIEDMKQHHLLMEEELQRHKKMLAESSRILENSRKQDDKDGSDALSQKFVELEKMKLLAESQNMQLETTLEACKTENQSLVCRANEQNEKIVDLQQQLLLLETLVTERTETIEAQKQDKEKYFKIIEDKESSIENLLIVSAQEKKSLLQVIEERNQRIEELSEEAKALEKEITSALKSSEEKQIEIDVIYHTLHKLEIEASDLYQKLELQNESLLQSSKHTEELEALLQIKNLDTEKLKREFGKLEVQNQGLHEYIRKVSSDREHLLIEMETTSNRIGEFSKDDGLMKMLENMLQKSNITCSPLQRGKDEMVDTRLPLVDLNK</sequence>
<keyword evidence="2" id="KW-1185">Reference proteome</keyword>
<organism evidence="1 2">
    <name type="scientific">Arctium lappa</name>
    <name type="common">Greater burdock</name>
    <name type="synonym">Lappa major</name>
    <dbReference type="NCBI Taxonomy" id="4217"/>
    <lineage>
        <taxon>Eukaryota</taxon>
        <taxon>Viridiplantae</taxon>
        <taxon>Streptophyta</taxon>
        <taxon>Embryophyta</taxon>
        <taxon>Tracheophyta</taxon>
        <taxon>Spermatophyta</taxon>
        <taxon>Magnoliopsida</taxon>
        <taxon>eudicotyledons</taxon>
        <taxon>Gunneridae</taxon>
        <taxon>Pentapetalae</taxon>
        <taxon>asterids</taxon>
        <taxon>campanulids</taxon>
        <taxon>Asterales</taxon>
        <taxon>Asteraceae</taxon>
        <taxon>Carduoideae</taxon>
        <taxon>Cardueae</taxon>
        <taxon>Arctiinae</taxon>
        <taxon>Arctium</taxon>
    </lineage>
</organism>
<dbReference type="EMBL" id="CM042053">
    <property type="protein sequence ID" value="KAI3715870.1"/>
    <property type="molecule type" value="Genomic_DNA"/>
</dbReference>
<comment type="caution">
    <text evidence="1">The sequence shown here is derived from an EMBL/GenBank/DDBJ whole genome shotgun (WGS) entry which is preliminary data.</text>
</comment>
<accession>A0ACB9B5B4</accession>
<evidence type="ECO:0000313" key="2">
    <source>
        <dbReference type="Proteomes" id="UP001055879"/>
    </source>
</evidence>
<evidence type="ECO:0000313" key="1">
    <source>
        <dbReference type="EMBL" id="KAI3715870.1"/>
    </source>
</evidence>